<dbReference type="PANTHER" id="PTHR43451:SF1">
    <property type="entry name" value="ACETYLTRANSFERASE"/>
    <property type="match status" value="1"/>
</dbReference>
<dbReference type="InterPro" id="IPR052564">
    <property type="entry name" value="N-acetyltrans/Recomb-assoc"/>
</dbReference>
<dbReference type="CDD" id="cd04301">
    <property type="entry name" value="NAT_SF"/>
    <property type="match status" value="1"/>
</dbReference>
<evidence type="ECO:0000313" key="3">
    <source>
        <dbReference type="Proteomes" id="UP000190285"/>
    </source>
</evidence>
<dbReference type="STRING" id="36842.SAMN02194393_02219"/>
<keyword evidence="2" id="KW-0808">Transferase</keyword>
<dbReference type="InterPro" id="IPR000182">
    <property type="entry name" value="GNAT_dom"/>
</dbReference>
<dbReference type="Pfam" id="PF13673">
    <property type="entry name" value="Acetyltransf_10"/>
    <property type="match status" value="1"/>
</dbReference>
<evidence type="ECO:0000259" key="1">
    <source>
        <dbReference type="PROSITE" id="PS51186"/>
    </source>
</evidence>
<dbReference type="PROSITE" id="PS51186">
    <property type="entry name" value="GNAT"/>
    <property type="match status" value="1"/>
</dbReference>
<dbReference type="RefSeq" id="WP_079491652.1">
    <property type="nucleotide sequence ID" value="NZ_FUZT01000005.1"/>
</dbReference>
<dbReference type="InterPro" id="IPR016181">
    <property type="entry name" value="Acyl_CoA_acyltransferase"/>
</dbReference>
<dbReference type="AlphaFoldDB" id="A0A1T5L1B0"/>
<dbReference type="OrthoDB" id="424368at2"/>
<dbReference type="Gene3D" id="3.40.630.30">
    <property type="match status" value="1"/>
</dbReference>
<name>A0A1T5L1B0_9FIRM</name>
<gene>
    <name evidence="2" type="ORF">SAMN02194393_02219</name>
</gene>
<dbReference type="EMBL" id="FUZT01000005">
    <property type="protein sequence ID" value="SKC69188.1"/>
    <property type="molecule type" value="Genomic_DNA"/>
</dbReference>
<accession>A0A1T5L1B0</accession>
<sequence length="158" mass="18352">MEIRKYCHGEESQLMDIFVSSIRKNAKSFYSEIQLESWAPDNMNSEKWKEKIQRINPYVIVDKDMILGYADLQDNGYIDHFFIRGGYSGRGIGKLLMSHIIEEAKRKKILELTSDVSLAAQAFFEKFGFNIVKRKSVQIRGIELENALMSKKMTEECI</sequence>
<organism evidence="2 3">
    <name type="scientific">Maledivibacter halophilus</name>
    <dbReference type="NCBI Taxonomy" id="36842"/>
    <lineage>
        <taxon>Bacteria</taxon>
        <taxon>Bacillati</taxon>
        <taxon>Bacillota</taxon>
        <taxon>Clostridia</taxon>
        <taxon>Peptostreptococcales</taxon>
        <taxon>Caminicellaceae</taxon>
        <taxon>Maledivibacter</taxon>
    </lineage>
</organism>
<dbReference type="PANTHER" id="PTHR43451">
    <property type="entry name" value="ACETYLTRANSFERASE (GNAT) FAMILY PROTEIN"/>
    <property type="match status" value="1"/>
</dbReference>
<protein>
    <submittedName>
        <fullName evidence="2">Putative acetyltransferase</fullName>
    </submittedName>
</protein>
<dbReference type="SUPFAM" id="SSF55729">
    <property type="entry name" value="Acyl-CoA N-acyltransferases (Nat)"/>
    <property type="match status" value="1"/>
</dbReference>
<feature type="domain" description="N-acetyltransferase" evidence="1">
    <location>
        <begin position="1"/>
        <end position="154"/>
    </location>
</feature>
<reference evidence="2 3" key="1">
    <citation type="submission" date="2017-02" db="EMBL/GenBank/DDBJ databases">
        <authorList>
            <person name="Peterson S.W."/>
        </authorList>
    </citation>
    <scope>NUCLEOTIDE SEQUENCE [LARGE SCALE GENOMIC DNA]</scope>
    <source>
        <strain evidence="2 3">M1</strain>
    </source>
</reference>
<keyword evidence="3" id="KW-1185">Reference proteome</keyword>
<proteinExistence type="predicted"/>
<dbReference type="GO" id="GO:0016747">
    <property type="term" value="F:acyltransferase activity, transferring groups other than amino-acyl groups"/>
    <property type="evidence" value="ECO:0007669"/>
    <property type="project" value="InterPro"/>
</dbReference>
<dbReference type="Proteomes" id="UP000190285">
    <property type="component" value="Unassembled WGS sequence"/>
</dbReference>
<evidence type="ECO:0000313" key="2">
    <source>
        <dbReference type="EMBL" id="SKC69188.1"/>
    </source>
</evidence>